<dbReference type="InterPro" id="IPR036390">
    <property type="entry name" value="WH_DNA-bd_sf"/>
</dbReference>
<dbReference type="Gene3D" id="2.102.10.10">
    <property type="entry name" value="Rieske [2Fe-2S] iron-sulphur domain"/>
    <property type="match status" value="1"/>
</dbReference>
<proteinExistence type="predicted"/>
<keyword evidence="6" id="KW-0238">DNA-binding</keyword>
<evidence type="ECO:0000256" key="6">
    <source>
        <dbReference type="ARBA" id="ARBA00023125"/>
    </source>
</evidence>
<accession>A0ABW3M8B4</accession>
<keyword evidence="2" id="KW-0479">Metal-binding</keyword>
<dbReference type="InterPro" id="IPR036922">
    <property type="entry name" value="Rieske_2Fe-2S_sf"/>
</dbReference>
<comment type="caution">
    <text evidence="9">The sequence shown here is derived from an EMBL/GenBank/DDBJ whole genome shotgun (WGS) entry which is preliminary data.</text>
</comment>
<dbReference type="PANTHER" id="PTHR43546:SF3">
    <property type="entry name" value="UPF0173 METAL-DEPENDENT HYDROLASE MJ1163"/>
    <property type="match status" value="1"/>
</dbReference>
<evidence type="ECO:0000256" key="4">
    <source>
        <dbReference type="ARBA" id="ARBA00023014"/>
    </source>
</evidence>
<keyword evidence="4" id="KW-0411">Iron-sulfur</keyword>
<dbReference type="SUPFAM" id="SSF50022">
    <property type="entry name" value="ISP domain"/>
    <property type="match status" value="1"/>
</dbReference>
<dbReference type="InterPro" id="IPR050114">
    <property type="entry name" value="UPF0173_UPF0282_UlaG_hydrolase"/>
</dbReference>
<evidence type="ECO:0000313" key="9">
    <source>
        <dbReference type="EMBL" id="MFD1046966.1"/>
    </source>
</evidence>
<dbReference type="InterPro" id="IPR017941">
    <property type="entry name" value="Rieske_2Fe-2S"/>
</dbReference>
<keyword evidence="10" id="KW-1185">Reference proteome</keyword>
<keyword evidence="5" id="KW-0805">Transcription regulation</keyword>
<dbReference type="InterPro" id="IPR036388">
    <property type="entry name" value="WH-like_DNA-bd_sf"/>
</dbReference>
<sequence length="526" mass="60314">LSIDAIARTLEVSPTPVREAMTKLEADGLVAKRPHAGFVVEHNGTRLLMDPWFFPAFLESWFPYPDNRYLLDEVRDGDFDYLYVSHAHEDHYDEKLLADMDRSIKVIVARYRSKVMVRRFKELGFENVTALAHKESMELAPGLTVTLLMDTSHKEDSGLLVDVDGFRFLDLNDCNTAMSELPTDIDLLAAQFSGAMWYPNCYDYPPHTMAEKVEGVRNDLMDTLYRKVGITGARTYLPSAGPACFLDPYLESYNDRDATIFPVWDQVAEGFEKACPDVDVLRLGPGDHVTIGPDLAVERDERSKLDEPDLAAYRERRRDEWEAHHAGPEPTVSQEEIEKYFNTLQTWNKRFLGDFQKDIRLVSDTENWDIRLGRLAEYFVIEGEEPYDPDYTLLVSPRVLRAIVDGRTGWEEALLSMRVGLHREPDVFDLTFMGLLRYGNHPAQTMQMLRERENKETIERDGLRLQRFCPHAGEDLTYAMIGNGRIECPRHHWIWDARTGTCVDKGNIDLRVEVLDPDSPALEGTS</sequence>
<feature type="non-terminal residue" evidence="9">
    <location>
        <position position="1"/>
    </location>
</feature>
<dbReference type="Gene3D" id="3.60.15.10">
    <property type="entry name" value="Ribonuclease Z/Hydroxyacylglutathione hydrolase-like"/>
    <property type="match status" value="1"/>
</dbReference>
<dbReference type="SUPFAM" id="SSF56281">
    <property type="entry name" value="Metallo-hydrolase/oxidoreductase"/>
    <property type="match status" value="1"/>
</dbReference>
<feature type="domain" description="Rieske" evidence="8">
    <location>
        <begin position="465"/>
        <end position="521"/>
    </location>
</feature>
<evidence type="ECO:0000256" key="3">
    <source>
        <dbReference type="ARBA" id="ARBA00023004"/>
    </source>
</evidence>
<dbReference type="InterPro" id="IPR036866">
    <property type="entry name" value="RibonucZ/Hydroxyglut_hydro"/>
</dbReference>
<organism evidence="9 10">
    <name type="scientific">Kibdelosporangium lantanae</name>
    <dbReference type="NCBI Taxonomy" id="1497396"/>
    <lineage>
        <taxon>Bacteria</taxon>
        <taxon>Bacillati</taxon>
        <taxon>Actinomycetota</taxon>
        <taxon>Actinomycetes</taxon>
        <taxon>Pseudonocardiales</taxon>
        <taxon>Pseudonocardiaceae</taxon>
        <taxon>Kibdelosporangium</taxon>
    </lineage>
</organism>
<evidence type="ECO:0000313" key="10">
    <source>
        <dbReference type="Proteomes" id="UP001597045"/>
    </source>
</evidence>
<keyword evidence="7" id="KW-0804">Transcription</keyword>
<evidence type="ECO:0000256" key="5">
    <source>
        <dbReference type="ARBA" id="ARBA00023015"/>
    </source>
</evidence>
<keyword evidence="3" id="KW-0408">Iron</keyword>
<reference evidence="10" key="1">
    <citation type="journal article" date="2019" name="Int. J. Syst. Evol. Microbiol.">
        <title>The Global Catalogue of Microorganisms (GCM) 10K type strain sequencing project: providing services to taxonomists for standard genome sequencing and annotation.</title>
        <authorList>
            <consortium name="The Broad Institute Genomics Platform"/>
            <consortium name="The Broad Institute Genome Sequencing Center for Infectious Disease"/>
            <person name="Wu L."/>
            <person name="Ma J."/>
        </authorList>
    </citation>
    <scope>NUCLEOTIDE SEQUENCE [LARGE SCALE GENOMIC DNA]</scope>
    <source>
        <strain evidence="10">JCM 31486</strain>
    </source>
</reference>
<dbReference type="Gene3D" id="1.10.10.10">
    <property type="entry name" value="Winged helix-like DNA-binding domain superfamily/Winged helix DNA-binding domain"/>
    <property type="match status" value="1"/>
</dbReference>
<evidence type="ECO:0000259" key="8">
    <source>
        <dbReference type="PROSITE" id="PS51296"/>
    </source>
</evidence>
<name>A0ABW3M8B4_9PSEU</name>
<dbReference type="PROSITE" id="PS51296">
    <property type="entry name" value="RIESKE"/>
    <property type="match status" value="1"/>
</dbReference>
<evidence type="ECO:0000256" key="1">
    <source>
        <dbReference type="ARBA" id="ARBA00022714"/>
    </source>
</evidence>
<gene>
    <name evidence="9" type="ORF">ACFQ1S_16145</name>
</gene>
<protein>
    <submittedName>
        <fullName evidence="9">GntR family transcriptional regulator</fullName>
    </submittedName>
</protein>
<dbReference type="SUPFAM" id="SSF46785">
    <property type="entry name" value="Winged helix' DNA-binding domain"/>
    <property type="match status" value="1"/>
</dbReference>
<dbReference type="InterPro" id="IPR000524">
    <property type="entry name" value="Tscrpt_reg_HTH_GntR"/>
</dbReference>
<dbReference type="Pfam" id="PF00355">
    <property type="entry name" value="Rieske"/>
    <property type="match status" value="1"/>
</dbReference>
<evidence type="ECO:0000256" key="7">
    <source>
        <dbReference type="ARBA" id="ARBA00023163"/>
    </source>
</evidence>
<dbReference type="EMBL" id="JBHTIS010000867">
    <property type="protein sequence ID" value="MFD1046966.1"/>
    <property type="molecule type" value="Genomic_DNA"/>
</dbReference>
<keyword evidence="1" id="KW-0001">2Fe-2S</keyword>
<dbReference type="PANTHER" id="PTHR43546">
    <property type="entry name" value="UPF0173 METAL-DEPENDENT HYDROLASE MJ1163-RELATED"/>
    <property type="match status" value="1"/>
</dbReference>
<evidence type="ECO:0000256" key="2">
    <source>
        <dbReference type="ARBA" id="ARBA00022723"/>
    </source>
</evidence>
<dbReference type="Pfam" id="PF00392">
    <property type="entry name" value="GntR"/>
    <property type="match status" value="1"/>
</dbReference>
<dbReference type="Proteomes" id="UP001597045">
    <property type="component" value="Unassembled WGS sequence"/>
</dbReference>